<dbReference type="PANTHER" id="PTHR11014:SF63">
    <property type="entry name" value="METALLOPEPTIDASE, PUTATIVE (AFU_ORTHOLOGUE AFUA_6G09600)-RELATED"/>
    <property type="match status" value="1"/>
</dbReference>
<dbReference type="InterPro" id="IPR002933">
    <property type="entry name" value="Peptidase_M20"/>
</dbReference>
<dbReference type="SUPFAM" id="SSF53187">
    <property type="entry name" value="Zn-dependent exopeptidases"/>
    <property type="match status" value="1"/>
</dbReference>
<proteinExistence type="predicted"/>
<dbReference type="Pfam" id="PF01546">
    <property type="entry name" value="Peptidase_M20"/>
    <property type="match status" value="1"/>
</dbReference>
<dbReference type="Proteomes" id="UP000765160">
    <property type="component" value="Unassembled WGS sequence"/>
</dbReference>
<dbReference type="InterPro" id="IPR011650">
    <property type="entry name" value="Peptidase_M20_dimer"/>
</dbReference>
<sequence length="429" mass="45322">MALCLPIRPTASSTHYYSHYPVTCPVDTPLPALLARHEAELTEIRHDLHRHPELGFQESRTAALVAAKLRGWGIAVTEGIARTGVVGTLHGRRGPGGGRIGAIALRADMDALPIQEATGAAHASATPGVMHACGHDGHTAMLLGAARHLAEHPDFHGTVHFIFQPAEEGLAGGRLMIEEGLFDRFPADAVFGLHNEPGLALGRFGLRAGPMLANVDGWSVRFRGTGGHGAVPHRATDPTQPMAQFIGTLQSVIGRNIPAGQTAVLSIGHVAGGDARAPNVIPAEVFVSGTGRSFLPAAREVMERRLRELAAGCAMAHGCTVEVDYQHGYPALVNTPAEVRLAARAAAAVAGRDAVDDNYPPITAGEDFAYMLQQRPGAFMLAGNGFAPDGSYHHVHTPHFDFNDRLLPLGAAYWVSLVAHALGDAMREG</sequence>
<gene>
    <name evidence="3" type="ORF">HB662_00110</name>
</gene>
<comment type="caution">
    <text evidence="3">The sequence shown here is derived from an EMBL/GenBank/DDBJ whole genome shotgun (WGS) entry which is preliminary data.</text>
</comment>
<keyword evidence="1" id="KW-0378">Hydrolase</keyword>
<dbReference type="InterPro" id="IPR036264">
    <property type="entry name" value="Bact_exopeptidase_dim_dom"/>
</dbReference>
<dbReference type="NCBIfam" id="TIGR01891">
    <property type="entry name" value="amidohydrolases"/>
    <property type="match status" value="1"/>
</dbReference>
<evidence type="ECO:0000313" key="3">
    <source>
        <dbReference type="EMBL" id="NKE43160.1"/>
    </source>
</evidence>
<protein>
    <submittedName>
        <fullName evidence="3">Amidohydrolase</fullName>
    </submittedName>
</protein>
<feature type="domain" description="Peptidase M20 dimerisation" evidence="2">
    <location>
        <begin position="216"/>
        <end position="292"/>
    </location>
</feature>
<dbReference type="EMBL" id="JAAVTX010000001">
    <property type="protein sequence ID" value="NKE43160.1"/>
    <property type="molecule type" value="Genomic_DNA"/>
</dbReference>
<evidence type="ECO:0000259" key="2">
    <source>
        <dbReference type="Pfam" id="PF07687"/>
    </source>
</evidence>
<name>A0ABX1EVM9_9PROT</name>
<reference evidence="3 4" key="1">
    <citation type="submission" date="2020-03" db="EMBL/GenBank/DDBJ databases">
        <title>Roseomonas selenitidurans sp. nov. isolated from soil.</title>
        <authorList>
            <person name="Liu H."/>
        </authorList>
    </citation>
    <scope>NUCLEOTIDE SEQUENCE [LARGE SCALE GENOMIC DNA]</scope>
    <source>
        <strain evidence="3 4">JCM 15073</strain>
    </source>
</reference>
<keyword evidence="4" id="KW-1185">Reference proteome</keyword>
<dbReference type="PIRSF" id="PIRSF005962">
    <property type="entry name" value="Pept_M20D_amidohydro"/>
    <property type="match status" value="1"/>
</dbReference>
<dbReference type="Gene3D" id="3.30.70.360">
    <property type="match status" value="1"/>
</dbReference>
<organism evidence="3 4">
    <name type="scientific">Falsiroseomonas frigidaquae</name>
    <dbReference type="NCBI Taxonomy" id="487318"/>
    <lineage>
        <taxon>Bacteria</taxon>
        <taxon>Pseudomonadati</taxon>
        <taxon>Pseudomonadota</taxon>
        <taxon>Alphaproteobacteria</taxon>
        <taxon>Acetobacterales</taxon>
        <taxon>Roseomonadaceae</taxon>
        <taxon>Falsiroseomonas</taxon>
    </lineage>
</organism>
<dbReference type="PANTHER" id="PTHR11014">
    <property type="entry name" value="PEPTIDASE M20 FAMILY MEMBER"/>
    <property type="match status" value="1"/>
</dbReference>
<evidence type="ECO:0000313" key="4">
    <source>
        <dbReference type="Proteomes" id="UP000765160"/>
    </source>
</evidence>
<dbReference type="SUPFAM" id="SSF55031">
    <property type="entry name" value="Bacterial exopeptidase dimerisation domain"/>
    <property type="match status" value="1"/>
</dbReference>
<accession>A0ABX1EVM9</accession>
<dbReference type="Gene3D" id="3.40.630.10">
    <property type="entry name" value="Zn peptidases"/>
    <property type="match status" value="1"/>
</dbReference>
<dbReference type="InterPro" id="IPR017439">
    <property type="entry name" value="Amidohydrolase"/>
</dbReference>
<dbReference type="Pfam" id="PF07687">
    <property type="entry name" value="M20_dimer"/>
    <property type="match status" value="1"/>
</dbReference>
<evidence type="ECO:0000256" key="1">
    <source>
        <dbReference type="ARBA" id="ARBA00022801"/>
    </source>
</evidence>